<organism evidence="9 10">
    <name type="scientific">Pseudoduganella danionis</name>
    <dbReference type="NCBI Taxonomy" id="1890295"/>
    <lineage>
        <taxon>Bacteria</taxon>
        <taxon>Pseudomonadati</taxon>
        <taxon>Pseudomonadota</taxon>
        <taxon>Betaproteobacteria</taxon>
        <taxon>Burkholderiales</taxon>
        <taxon>Oxalobacteraceae</taxon>
        <taxon>Telluria group</taxon>
        <taxon>Pseudoduganella</taxon>
    </lineage>
</organism>
<keyword evidence="4 7" id="KW-0812">Transmembrane</keyword>
<feature type="transmembrane region" description="Helical" evidence="7">
    <location>
        <begin position="310"/>
        <end position="327"/>
    </location>
</feature>
<feature type="transmembrane region" description="Helical" evidence="7">
    <location>
        <begin position="187"/>
        <end position="207"/>
    </location>
</feature>
<dbReference type="PANTHER" id="PTHR48020">
    <property type="entry name" value="PROTON MYO-INOSITOL COTRANSPORTER"/>
    <property type="match status" value="1"/>
</dbReference>
<evidence type="ECO:0000256" key="2">
    <source>
        <dbReference type="ARBA" id="ARBA00010992"/>
    </source>
</evidence>
<dbReference type="PROSITE" id="PS00216">
    <property type="entry name" value="SUGAR_TRANSPORT_1"/>
    <property type="match status" value="1"/>
</dbReference>
<dbReference type="InterPro" id="IPR003663">
    <property type="entry name" value="Sugar/inositol_transpt"/>
</dbReference>
<dbReference type="InterPro" id="IPR005828">
    <property type="entry name" value="MFS_sugar_transport-like"/>
</dbReference>
<dbReference type="InterPro" id="IPR005829">
    <property type="entry name" value="Sugar_transporter_CS"/>
</dbReference>
<dbReference type="Gene3D" id="1.20.1250.20">
    <property type="entry name" value="MFS general substrate transporter like domains"/>
    <property type="match status" value="2"/>
</dbReference>
<feature type="transmembrane region" description="Helical" evidence="7">
    <location>
        <begin position="529"/>
        <end position="549"/>
    </location>
</feature>
<feature type="transmembrane region" description="Helical" evidence="7">
    <location>
        <begin position="73"/>
        <end position="91"/>
    </location>
</feature>
<evidence type="ECO:0000259" key="8">
    <source>
        <dbReference type="PROSITE" id="PS50850"/>
    </source>
</evidence>
<feature type="transmembrane region" description="Helical" evidence="7">
    <location>
        <begin position="103"/>
        <end position="121"/>
    </location>
</feature>
<evidence type="ECO:0000256" key="3">
    <source>
        <dbReference type="ARBA" id="ARBA00022448"/>
    </source>
</evidence>
<evidence type="ECO:0000256" key="1">
    <source>
        <dbReference type="ARBA" id="ARBA00004141"/>
    </source>
</evidence>
<feature type="transmembrane region" description="Helical" evidence="7">
    <location>
        <begin position="133"/>
        <end position="153"/>
    </location>
</feature>
<keyword evidence="10" id="KW-1185">Reference proteome</keyword>
<keyword evidence="6 7" id="KW-0472">Membrane</keyword>
<keyword evidence="3" id="KW-0813">Transport</keyword>
<dbReference type="PROSITE" id="PS00217">
    <property type="entry name" value="SUGAR_TRANSPORT_2"/>
    <property type="match status" value="1"/>
</dbReference>
<name>A0ABW9SLA4_9BURK</name>
<feature type="transmembrane region" description="Helical" evidence="7">
    <location>
        <begin position="265"/>
        <end position="290"/>
    </location>
</feature>
<evidence type="ECO:0000313" key="10">
    <source>
        <dbReference type="Proteomes" id="UP000735592"/>
    </source>
</evidence>
<comment type="subcellular location">
    <subcellularLocation>
        <location evidence="1">Membrane</location>
        <topology evidence="1">Multi-pass membrane protein</topology>
    </subcellularLocation>
</comment>
<accession>A0ABW9SLA4</accession>
<evidence type="ECO:0000256" key="4">
    <source>
        <dbReference type="ARBA" id="ARBA00022692"/>
    </source>
</evidence>
<dbReference type="PRINTS" id="PR00171">
    <property type="entry name" value="SUGRTRNSPORT"/>
</dbReference>
<feature type="transmembrane region" description="Helical" evidence="7">
    <location>
        <begin position="46"/>
        <end position="66"/>
    </location>
</feature>
<proteinExistence type="inferred from homology"/>
<gene>
    <name evidence="9" type="ORF">GM655_06045</name>
</gene>
<sequence length="597" mass="62796">MRYLLFIAGMGGLLYGIDVGIIAGALPYLEATASVAWHLSAQQLSFIVAAVLLGSVLSSLFAGALADLIGRRWAMVLAGALFTLSIPLIALADGYLPLLLGRLLQGISGGLIGVVVPLYLAECLHARQRGRGAALFQLLLTIGLVAAALIGLYQAQSVEAVSTAAQALAPEARADALFAARDHAWRSIFWVCLTPGLIFTVGSLLLAESPRWLARRGQLAQAHQALLRTRPAAEAQAELREIEHALAPETADSRHASEPLLSRRYVLPFLLACLVLALTQATGINSILAYVVTILNQAGLPGASANMADVGLKVLNAVMTVVAVALVDRKGRKFLLMLGTGGIVLALLSAGLLFRSAESHQRDVASVLQARVQGDSLSIQLDSATLQALGASAGSSNAATAAGSTTAAPALQLTLAYSYGPFTNVQSLRSDDPALPVLRLNRADTVQPDSVIGVFFRRLHLNPFADPADGASAPLRIEQAHLSPLPSTSHGWQVALAMCLFVASFAVGPGVCVWLALSELMPNRIRSNGMSIALLINQFVSTSIAAVFLPTVGQYGYATLFFYGAGCSLLYFLTAALLLPETRGKTLEEIEAHFAGK</sequence>
<evidence type="ECO:0000313" key="9">
    <source>
        <dbReference type="EMBL" id="MTW32389.1"/>
    </source>
</evidence>
<reference evidence="9 10" key="1">
    <citation type="submission" date="2019-11" db="EMBL/GenBank/DDBJ databases">
        <title>Type strains purchased from KCTC, JCM and DSMZ.</title>
        <authorList>
            <person name="Lu H."/>
        </authorList>
    </citation>
    <scope>NUCLEOTIDE SEQUENCE [LARGE SCALE GENOMIC DNA]</scope>
    <source>
        <strain evidence="9 10">DSM 103461</strain>
    </source>
</reference>
<feature type="transmembrane region" description="Helical" evidence="7">
    <location>
        <begin position="555"/>
        <end position="579"/>
    </location>
</feature>
<dbReference type="InterPro" id="IPR020846">
    <property type="entry name" value="MFS_dom"/>
</dbReference>
<dbReference type="SUPFAM" id="SSF103473">
    <property type="entry name" value="MFS general substrate transporter"/>
    <property type="match status" value="2"/>
</dbReference>
<evidence type="ECO:0000256" key="5">
    <source>
        <dbReference type="ARBA" id="ARBA00022989"/>
    </source>
</evidence>
<dbReference type="PANTHER" id="PTHR48020:SF12">
    <property type="entry name" value="PROTON MYO-INOSITOL COTRANSPORTER"/>
    <property type="match status" value="1"/>
</dbReference>
<feature type="transmembrane region" description="Helical" evidence="7">
    <location>
        <begin position="5"/>
        <end position="26"/>
    </location>
</feature>
<comment type="similarity">
    <text evidence="2">Belongs to the major facilitator superfamily. Sugar transporter (TC 2.A.1.1) family.</text>
</comment>
<comment type="caution">
    <text evidence="9">The sequence shown here is derived from an EMBL/GenBank/DDBJ whole genome shotgun (WGS) entry which is preliminary data.</text>
</comment>
<dbReference type="InterPro" id="IPR050814">
    <property type="entry name" value="Myo-inositol_Transporter"/>
</dbReference>
<dbReference type="PROSITE" id="PS50850">
    <property type="entry name" value="MFS"/>
    <property type="match status" value="1"/>
</dbReference>
<evidence type="ECO:0000256" key="6">
    <source>
        <dbReference type="ARBA" id="ARBA00023136"/>
    </source>
</evidence>
<protein>
    <submittedName>
        <fullName evidence="9">MFS transporter</fullName>
    </submittedName>
</protein>
<dbReference type="Pfam" id="PF00083">
    <property type="entry name" value="Sugar_tr"/>
    <property type="match status" value="2"/>
</dbReference>
<feature type="transmembrane region" description="Helical" evidence="7">
    <location>
        <begin position="492"/>
        <end position="517"/>
    </location>
</feature>
<feature type="transmembrane region" description="Helical" evidence="7">
    <location>
        <begin position="334"/>
        <end position="354"/>
    </location>
</feature>
<evidence type="ECO:0000256" key="7">
    <source>
        <dbReference type="SAM" id="Phobius"/>
    </source>
</evidence>
<dbReference type="Proteomes" id="UP000735592">
    <property type="component" value="Unassembled WGS sequence"/>
</dbReference>
<keyword evidence="5 7" id="KW-1133">Transmembrane helix</keyword>
<dbReference type="EMBL" id="WNKW01000001">
    <property type="protein sequence ID" value="MTW32389.1"/>
    <property type="molecule type" value="Genomic_DNA"/>
</dbReference>
<feature type="domain" description="Major facilitator superfamily (MFS) profile" evidence="8">
    <location>
        <begin position="4"/>
        <end position="583"/>
    </location>
</feature>
<dbReference type="InterPro" id="IPR036259">
    <property type="entry name" value="MFS_trans_sf"/>
</dbReference>